<feature type="chain" id="PRO_5016012469" description="Beta/gamma crystallin 'Greek key' domain-containing protein" evidence="4">
    <location>
        <begin position="21"/>
        <end position="200"/>
    </location>
</feature>
<sequence length="200" mass="22224">MSILLGAAMAAAMMAPQGHAADVQQRVAPRGDYARSCSSAYVNRGRLYADCRDMRGQLRGTSIELSRCANDEIRNRDGLLVCGAFRGSYEDSRPGYPGYPGRPDRPDRPGDGWGGGRTSITVYEDSNYRGRSMTFNGEVSNLDRTGMNDRISSMRLRGRWEVCTDAYFRGSCRVIDGDERNLGSTGFNDRISSLRPARRW</sequence>
<comment type="similarity">
    <text evidence="1">Belongs to the beta/gamma-crystallin family.</text>
</comment>
<dbReference type="Pfam" id="PF00030">
    <property type="entry name" value="Crystall"/>
    <property type="match status" value="1"/>
</dbReference>
<comment type="caution">
    <text evidence="6">The sequence shown here is derived from an EMBL/GenBank/DDBJ whole genome shotgun (WGS) entry which is preliminary data.</text>
</comment>
<keyword evidence="4" id="KW-0732">Signal</keyword>
<dbReference type="InterPro" id="IPR001064">
    <property type="entry name" value="Beta/gamma_crystallin"/>
</dbReference>
<dbReference type="SUPFAM" id="SSF51322">
    <property type="entry name" value="Cyanovirin-N"/>
    <property type="match status" value="1"/>
</dbReference>
<feature type="region of interest" description="Disordered" evidence="3">
    <location>
        <begin position="93"/>
        <end position="115"/>
    </location>
</feature>
<dbReference type="InterPro" id="IPR036673">
    <property type="entry name" value="Cyanovirin-N_sf"/>
</dbReference>
<dbReference type="Gene3D" id="2.30.60.10">
    <property type="entry name" value="Cyanovirin-N"/>
    <property type="match status" value="1"/>
</dbReference>
<dbReference type="SUPFAM" id="SSF49695">
    <property type="entry name" value="gamma-Crystallin-like"/>
    <property type="match status" value="1"/>
</dbReference>
<evidence type="ECO:0000256" key="3">
    <source>
        <dbReference type="SAM" id="MobiDB-lite"/>
    </source>
</evidence>
<dbReference type="EMBL" id="QFMX01000043">
    <property type="protein sequence ID" value="PZO71593.1"/>
    <property type="molecule type" value="Genomic_DNA"/>
</dbReference>
<organism evidence="6 7">
    <name type="scientific">Sphingomonas taxi</name>
    <dbReference type="NCBI Taxonomy" id="1549858"/>
    <lineage>
        <taxon>Bacteria</taxon>
        <taxon>Pseudomonadati</taxon>
        <taxon>Pseudomonadota</taxon>
        <taxon>Alphaproteobacteria</taxon>
        <taxon>Sphingomonadales</taxon>
        <taxon>Sphingomonadaceae</taxon>
        <taxon>Sphingomonas</taxon>
    </lineage>
</organism>
<evidence type="ECO:0000259" key="5">
    <source>
        <dbReference type="PROSITE" id="PS50915"/>
    </source>
</evidence>
<evidence type="ECO:0000313" key="7">
    <source>
        <dbReference type="Proteomes" id="UP000249555"/>
    </source>
</evidence>
<dbReference type="AlphaFoldDB" id="A0A2W4YPB3"/>
<dbReference type="Proteomes" id="UP000249555">
    <property type="component" value="Unassembled WGS sequence"/>
</dbReference>
<name>A0A2W4YPB3_9SPHN</name>
<evidence type="ECO:0000256" key="4">
    <source>
        <dbReference type="SAM" id="SignalP"/>
    </source>
</evidence>
<dbReference type="SMART" id="SM00247">
    <property type="entry name" value="XTALbg"/>
    <property type="match status" value="1"/>
</dbReference>
<feature type="domain" description="Beta/gamma crystallin 'Greek key'" evidence="5">
    <location>
        <begin position="118"/>
        <end position="158"/>
    </location>
</feature>
<dbReference type="InterPro" id="IPR011024">
    <property type="entry name" value="G_crystallin-like"/>
</dbReference>
<dbReference type="Gene3D" id="2.60.20.10">
    <property type="entry name" value="Crystallins"/>
    <property type="match status" value="1"/>
</dbReference>
<evidence type="ECO:0000313" key="6">
    <source>
        <dbReference type="EMBL" id="PZO71593.1"/>
    </source>
</evidence>
<keyword evidence="2" id="KW-0677">Repeat</keyword>
<dbReference type="PROSITE" id="PS50915">
    <property type="entry name" value="CRYSTALLIN_BETA_GAMMA"/>
    <property type="match status" value="1"/>
</dbReference>
<evidence type="ECO:0000256" key="1">
    <source>
        <dbReference type="ARBA" id="ARBA00009646"/>
    </source>
</evidence>
<feature type="signal peptide" evidence="4">
    <location>
        <begin position="1"/>
        <end position="20"/>
    </location>
</feature>
<protein>
    <recommendedName>
        <fullName evidence="5">Beta/gamma crystallin 'Greek key' domain-containing protein</fullName>
    </recommendedName>
</protein>
<reference evidence="6 7" key="1">
    <citation type="submission" date="2017-08" db="EMBL/GenBank/DDBJ databases">
        <title>Infants hospitalized years apart are colonized by the same room-sourced microbial strains.</title>
        <authorList>
            <person name="Brooks B."/>
            <person name="Olm M.R."/>
            <person name="Firek B.A."/>
            <person name="Baker R."/>
            <person name="Thomas B.C."/>
            <person name="Morowitz M.J."/>
            <person name="Banfield J.F."/>
        </authorList>
    </citation>
    <scope>NUCLEOTIDE SEQUENCE [LARGE SCALE GENOMIC DNA]</scope>
    <source>
        <strain evidence="6">S2_018_000_R3_119</strain>
    </source>
</reference>
<accession>A0A2W4YPB3</accession>
<evidence type="ECO:0000256" key="2">
    <source>
        <dbReference type="ARBA" id="ARBA00022737"/>
    </source>
</evidence>
<proteinExistence type="inferred from homology"/>
<gene>
    <name evidence="6" type="ORF">DI640_14210</name>
</gene>